<evidence type="ECO:0000313" key="2">
    <source>
        <dbReference type="Proteomes" id="UP000535182"/>
    </source>
</evidence>
<comment type="caution">
    <text evidence="1">The sequence shown here is derived from an EMBL/GenBank/DDBJ whole genome shotgun (WGS) entry which is preliminary data.</text>
</comment>
<sequence length="30" mass="3256">MISVVNAINHVTLAVQDLDSVPMADPSRVY</sequence>
<gene>
    <name evidence="1" type="ORF">HDF14_002802</name>
</gene>
<dbReference type="Proteomes" id="UP000535182">
    <property type="component" value="Unassembled WGS sequence"/>
</dbReference>
<accession>A0A9X0QEY7</accession>
<dbReference type="EMBL" id="JACHEB010000005">
    <property type="protein sequence ID" value="MBB5329186.1"/>
    <property type="molecule type" value="Genomic_DNA"/>
</dbReference>
<dbReference type="AlphaFoldDB" id="A0A9X0QEY7"/>
<proteinExistence type="predicted"/>
<organism evidence="1 2">
    <name type="scientific">Tunturiibacter gelidiferens</name>
    <dbReference type="NCBI Taxonomy" id="3069689"/>
    <lineage>
        <taxon>Bacteria</taxon>
        <taxon>Pseudomonadati</taxon>
        <taxon>Acidobacteriota</taxon>
        <taxon>Terriglobia</taxon>
        <taxon>Terriglobales</taxon>
        <taxon>Acidobacteriaceae</taxon>
        <taxon>Tunturiibacter</taxon>
    </lineage>
</organism>
<evidence type="ECO:0000313" key="1">
    <source>
        <dbReference type="EMBL" id="MBB5329186.1"/>
    </source>
</evidence>
<name>A0A9X0QEY7_9BACT</name>
<protein>
    <submittedName>
        <fullName evidence="1">Uncharacterized protein</fullName>
    </submittedName>
</protein>
<reference evidence="1 2" key="1">
    <citation type="submission" date="2020-08" db="EMBL/GenBank/DDBJ databases">
        <title>Genomic Encyclopedia of Type Strains, Phase IV (KMG-V): Genome sequencing to study the core and pangenomes of soil and plant-associated prokaryotes.</title>
        <authorList>
            <person name="Whitman W."/>
        </authorList>
    </citation>
    <scope>NUCLEOTIDE SEQUENCE [LARGE SCALE GENOMIC DNA]</scope>
    <source>
        <strain evidence="1 2">X5P2</strain>
    </source>
</reference>
<keyword evidence="2" id="KW-1185">Reference proteome</keyword>